<dbReference type="RefSeq" id="WP_147389644.1">
    <property type="nucleotide sequence ID" value="NZ_AQHF01000020.1"/>
</dbReference>
<keyword evidence="3" id="KW-1185">Reference proteome</keyword>
<proteinExistence type="predicted"/>
<organism evidence="2 3">
    <name type="scientific">Pseudoalteromonas peptidolytica F12-50-A1</name>
    <dbReference type="NCBI Taxonomy" id="1315280"/>
    <lineage>
        <taxon>Bacteria</taxon>
        <taxon>Pseudomonadati</taxon>
        <taxon>Pseudomonadota</taxon>
        <taxon>Gammaproteobacteria</taxon>
        <taxon>Alteromonadales</taxon>
        <taxon>Pseudoalteromonadaceae</taxon>
        <taxon>Pseudoalteromonas</taxon>
    </lineage>
</organism>
<dbReference type="InterPro" id="IPR020008">
    <property type="entry name" value="GlyGly_CTERM"/>
</dbReference>
<evidence type="ECO:0000313" key="3">
    <source>
        <dbReference type="Proteomes" id="UP000660708"/>
    </source>
</evidence>
<dbReference type="InterPro" id="IPR022562">
    <property type="entry name" value="DUF3466"/>
</dbReference>
<dbReference type="Proteomes" id="UP000660708">
    <property type="component" value="Unassembled WGS sequence"/>
</dbReference>
<evidence type="ECO:0008006" key="4">
    <source>
        <dbReference type="Google" id="ProtNLM"/>
    </source>
</evidence>
<dbReference type="Pfam" id="PF11949">
    <property type="entry name" value="DUF3466"/>
    <property type="match status" value="1"/>
</dbReference>
<reference evidence="2 3" key="1">
    <citation type="submission" date="2015-06" db="EMBL/GenBank/DDBJ databases">
        <title>Genome sequence of Pseudoalteromonas peptidolytica.</title>
        <authorList>
            <person name="Xie B.-B."/>
            <person name="Rong J.-C."/>
            <person name="Qin Q.-L."/>
            <person name="Zhang Y.-Z."/>
        </authorList>
    </citation>
    <scope>NUCLEOTIDE SEQUENCE [LARGE SCALE GENOMIC DNA]</scope>
    <source>
        <strain evidence="2 3">F12-50-A1</strain>
    </source>
</reference>
<feature type="chain" id="PRO_5034379240" description="DUF3466 family protein" evidence="1">
    <location>
        <begin position="21"/>
        <end position="573"/>
    </location>
</feature>
<name>A0A8I0MUU3_9GAMM</name>
<dbReference type="NCBIfam" id="TIGR03501">
    <property type="entry name" value="GlyGly_CTERM"/>
    <property type="match status" value="1"/>
</dbReference>
<accession>A0A8I0MUU3</accession>
<dbReference type="EMBL" id="AQHF01000020">
    <property type="protein sequence ID" value="MBE0346269.1"/>
    <property type="molecule type" value="Genomic_DNA"/>
</dbReference>
<evidence type="ECO:0000313" key="2">
    <source>
        <dbReference type="EMBL" id="MBE0346269.1"/>
    </source>
</evidence>
<keyword evidence="1" id="KW-0732">Signal</keyword>
<evidence type="ECO:0000256" key="1">
    <source>
        <dbReference type="SAM" id="SignalP"/>
    </source>
</evidence>
<dbReference type="AlphaFoldDB" id="A0A8I0MUU3"/>
<protein>
    <recommendedName>
        <fullName evidence="4">DUF3466 family protein</fullName>
    </recommendedName>
</protein>
<sequence>MKFKLLAASIAVAISQQAVAATYQLTELPRHANSKYTNVSDANEAGEVIGQASNLFGVKIDVSYIDFDDSNLKNYYDNAKLQYEKIDEPITFTLDDIQNNNAANTNAQAHAFMLSYITSASRSASLEYQQVNRSISLMFNNNTAEEFVVFDEQSPDYQGLTRSVSNYLTGIADDGTIVGWGSAPYKKITFTKDGETEVDTYFVRDWRNKGVLITPAGEKIALEPAFAEHGGLSLATDIKQTNDGGYVVVGQSSTSLSKRTIESIEDNCDGVDEPVEVCIQRLSNPYHTRAYKWTFDNDFNLTSATDLGLAFTPDEDSEIAYSSIAIATNANGLTVGDSRARRQSNDDLLPNDQAVYFKEGEIKRIKEVESFYEYSQAIDVNDNGIIIGAFGRTANGSKENDSTGFYFDTNTSEFKEMPAYFENSVTVVNDINNNGFVVGQGVVEKSGSSRRREAFLYEIGADKLVNINSLLPCKSDDFPYTIGEAVKITDDNKIYAVATKTVERRNTLGEIEKDSKGEIEYESVTLPVVLTPISGEPETCTPPEAETYERQSASWSWLSLLALPLVALRRRRK</sequence>
<gene>
    <name evidence="2" type="ORF">PPEP_a1341</name>
</gene>
<comment type="caution">
    <text evidence="2">The sequence shown here is derived from an EMBL/GenBank/DDBJ whole genome shotgun (WGS) entry which is preliminary data.</text>
</comment>
<feature type="signal peptide" evidence="1">
    <location>
        <begin position="1"/>
        <end position="20"/>
    </location>
</feature>